<evidence type="ECO:0000256" key="1">
    <source>
        <dbReference type="SAM" id="MobiDB-lite"/>
    </source>
</evidence>
<evidence type="ECO:0000313" key="6">
    <source>
        <dbReference type="Proteomes" id="UP000255066"/>
    </source>
</evidence>
<keyword evidence="2" id="KW-0472">Membrane</keyword>
<feature type="transmembrane region" description="Helical" evidence="2">
    <location>
        <begin position="305"/>
        <end position="325"/>
    </location>
</feature>
<reference evidence="3 5" key="1">
    <citation type="submission" date="2015-11" db="EMBL/GenBank/DDBJ databases">
        <title>Genomic analysis of 38 Legionella species identifies large and diverse effector repertoires.</title>
        <authorList>
            <person name="Burstein D."/>
            <person name="Amaro F."/>
            <person name="Zusman T."/>
            <person name="Lifshitz Z."/>
            <person name="Cohen O."/>
            <person name="Gilbert J.A."/>
            <person name="Pupko T."/>
            <person name="Shuman H.A."/>
            <person name="Segal G."/>
        </authorList>
    </citation>
    <scope>NUCLEOTIDE SEQUENCE [LARGE SCALE GENOMIC DNA]</scope>
    <source>
        <strain evidence="3 5">CDC#1407-AL-14</strain>
    </source>
</reference>
<proteinExistence type="predicted"/>
<evidence type="ECO:0000313" key="5">
    <source>
        <dbReference type="Proteomes" id="UP000054735"/>
    </source>
</evidence>
<dbReference type="Proteomes" id="UP000255066">
    <property type="component" value="Unassembled WGS sequence"/>
</dbReference>
<dbReference type="EMBL" id="UGNW01000001">
    <property type="protein sequence ID" value="STX30922.1"/>
    <property type="molecule type" value="Genomic_DNA"/>
</dbReference>
<dbReference type="STRING" id="28083.Lbir_2965"/>
<feature type="compositionally biased region" description="Low complexity" evidence="1">
    <location>
        <begin position="442"/>
        <end position="454"/>
    </location>
</feature>
<evidence type="ECO:0000313" key="4">
    <source>
        <dbReference type="EMBL" id="STX30922.1"/>
    </source>
</evidence>
<reference evidence="4 6" key="2">
    <citation type="submission" date="2018-06" db="EMBL/GenBank/DDBJ databases">
        <authorList>
            <consortium name="Pathogen Informatics"/>
            <person name="Doyle S."/>
        </authorList>
    </citation>
    <scope>NUCLEOTIDE SEQUENCE [LARGE SCALE GENOMIC DNA]</scope>
    <source>
        <strain evidence="4 6">NCTC12437</strain>
    </source>
</reference>
<name>A0A378I7V0_9GAMM</name>
<keyword evidence="2" id="KW-1133">Transmembrane helix</keyword>
<evidence type="ECO:0000256" key="2">
    <source>
        <dbReference type="SAM" id="Phobius"/>
    </source>
</evidence>
<feature type="region of interest" description="Disordered" evidence="1">
    <location>
        <begin position="407"/>
        <end position="463"/>
    </location>
</feature>
<dbReference type="OrthoDB" id="5638658at2"/>
<dbReference type="Proteomes" id="UP000054735">
    <property type="component" value="Unassembled WGS sequence"/>
</dbReference>
<protein>
    <submittedName>
        <fullName evidence="4">Uncharacterized protein</fullName>
    </submittedName>
</protein>
<dbReference type="EMBL" id="LNXT01000048">
    <property type="protein sequence ID" value="KTC68363.1"/>
    <property type="molecule type" value="Genomic_DNA"/>
</dbReference>
<accession>A0A378I7V0</accession>
<evidence type="ECO:0000313" key="3">
    <source>
        <dbReference type="EMBL" id="KTC68363.1"/>
    </source>
</evidence>
<feature type="compositionally biased region" description="Basic and acidic residues" evidence="1">
    <location>
        <begin position="420"/>
        <end position="430"/>
    </location>
</feature>
<feature type="transmembrane region" description="Helical" evidence="2">
    <location>
        <begin position="145"/>
        <end position="175"/>
    </location>
</feature>
<sequence length="463" mass="52832">MQTIVDNLTIFSKFITASCDLEDVEKHLKAYDNNFLAFERDFYVTPIDSNDECIDAAIKLLQNLNISFKLWSSYFAQNLTVYEFLKKIVRDHELSIQLNTLIDTIEKRKRYNNILFALKFLVPFCVLLLILAGIFYAQLEEIVRFLIFTAGLLPVFGIIVSIFTIIFQVIFTHLLNDRRPIEKIYRDDAFIVLTNSLNIAAKAVLMAAKYTFVPLAAFFFIASAVIEVLKELFYLLELHQTQTPELLPEDKHNFASLTLYHQQLARLNYDFIKQRNAFIINIAAALTLAASVTACAFLPPGFILTLATCSVVAIVFCIKKLALYINDIMVARKLQQELKSLAEEFSSEEVESPAEIDKLKESIHDINNPDIVDKMRQLDDEHPVIHVKAKPPRPTIFTLFRHPSQQQMLHSHTAPPAADDSNKPLSDQKRRSYFFQPKKESTSSASDSDTSYTAIPLFDKASK</sequence>
<organism evidence="4 6">
    <name type="scientific">Legionella birminghamensis</name>
    <dbReference type="NCBI Taxonomy" id="28083"/>
    <lineage>
        <taxon>Bacteria</taxon>
        <taxon>Pseudomonadati</taxon>
        <taxon>Pseudomonadota</taxon>
        <taxon>Gammaproteobacteria</taxon>
        <taxon>Legionellales</taxon>
        <taxon>Legionellaceae</taxon>
        <taxon>Legionella</taxon>
    </lineage>
</organism>
<feature type="transmembrane region" description="Helical" evidence="2">
    <location>
        <begin position="278"/>
        <end position="299"/>
    </location>
</feature>
<dbReference type="RefSeq" id="WP_058524931.1">
    <property type="nucleotide sequence ID" value="NZ_CAAAHV010000010.1"/>
</dbReference>
<feature type="transmembrane region" description="Helical" evidence="2">
    <location>
        <begin position="187"/>
        <end position="205"/>
    </location>
</feature>
<keyword evidence="2" id="KW-0812">Transmembrane</keyword>
<dbReference type="AlphaFoldDB" id="A0A378I7V0"/>
<keyword evidence="5" id="KW-1185">Reference proteome</keyword>
<gene>
    <name evidence="3" type="ORF">Lbir_2965</name>
    <name evidence="4" type="ORF">NCTC12437_00689</name>
</gene>
<feature type="transmembrane region" description="Helical" evidence="2">
    <location>
        <begin position="116"/>
        <end position="139"/>
    </location>
</feature>
<feature type="transmembrane region" description="Helical" evidence="2">
    <location>
        <begin position="211"/>
        <end position="229"/>
    </location>
</feature>